<evidence type="ECO:0000256" key="1">
    <source>
        <dbReference type="ARBA" id="ARBA00022729"/>
    </source>
</evidence>
<dbReference type="InterPro" id="IPR036116">
    <property type="entry name" value="FN3_sf"/>
</dbReference>
<dbReference type="Pfam" id="PF19081">
    <property type="entry name" value="Ig_7"/>
    <property type="match status" value="6"/>
</dbReference>
<evidence type="ECO:0000313" key="4">
    <source>
        <dbReference type="EMBL" id="QYJ68050.1"/>
    </source>
</evidence>
<dbReference type="Pfam" id="PF00041">
    <property type="entry name" value="fn3"/>
    <property type="match status" value="2"/>
</dbReference>
<dbReference type="EMBL" id="CP080429">
    <property type="protein sequence ID" value="QYJ68050.1"/>
    <property type="molecule type" value="Genomic_DNA"/>
</dbReference>
<dbReference type="Pfam" id="PF18962">
    <property type="entry name" value="Por_Secre_tail"/>
    <property type="match status" value="1"/>
</dbReference>
<dbReference type="PROSITE" id="PS50853">
    <property type="entry name" value="FN3"/>
    <property type="match status" value="2"/>
</dbReference>
<feature type="domain" description="Fibronectin type-III" evidence="3">
    <location>
        <begin position="350"/>
        <end position="465"/>
    </location>
</feature>
<dbReference type="SMART" id="SM00060">
    <property type="entry name" value="FN3"/>
    <property type="match status" value="2"/>
</dbReference>
<evidence type="ECO:0000256" key="2">
    <source>
        <dbReference type="SAM" id="SignalP"/>
    </source>
</evidence>
<evidence type="ECO:0000259" key="3">
    <source>
        <dbReference type="PROSITE" id="PS50853"/>
    </source>
</evidence>
<dbReference type="CDD" id="cd00063">
    <property type="entry name" value="FN3"/>
    <property type="match status" value="1"/>
</dbReference>
<dbReference type="Proteomes" id="UP000825381">
    <property type="component" value="Chromosome"/>
</dbReference>
<dbReference type="NCBIfam" id="TIGR04183">
    <property type="entry name" value="Por_Secre_tail"/>
    <property type="match status" value="1"/>
</dbReference>
<evidence type="ECO:0000313" key="5">
    <source>
        <dbReference type="Proteomes" id="UP000825381"/>
    </source>
</evidence>
<organism evidence="4 5">
    <name type="scientific">Flavobacterium litorale</name>
    <dbReference type="NCBI Taxonomy" id="2856519"/>
    <lineage>
        <taxon>Bacteria</taxon>
        <taxon>Pseudomonadati</taxon>
        <taxon>Bacteroidota</taxon>
        <taxon>Flavobacteriia</taxon>
        <taxon>Flavobacteriales</taxon>
        <taxon>Flavobacteriaceae</taxon>
        <taxon>Flavobacterium</taxon>
    </lineage>
</organism>
<feature type="domain" description="Fibronectin type-III" evidence="3">
    <location>
        <begin position="660"/>
        <end position="750"/>
    </location>
</feature>
<dbReference type="InterPro" id="IPR026444">
    <property type="entry name" value="Secre_tail"/>
</dbReference>
<proteinExistence type="predicted"/>
<dbReference type="SUPFAM" id="SSF49265">
    <property type="entry name" value="Fibronectin type III"/>
    <property type="match status" value="2"/>
</dbReference>
<feature type="signal peptide" evidence="2">
    <location>
        <begin position="1"/>
        <end position="22"/>
    </location>
</feature>
<name>A0ABX8VB61_9FLAO</name>
<gene>
    <name evidence="4" type="ORF">K1I41_11010</name>
</gene>
<protein>
    <submittedName>
        <fullName evidence="4">T9SS type A sorting domain-containing protein</fullName>
    </submittedName>
</protein>
<keyword evidence="5" id="KW-1185">Reference proteome</keyword>
<dbReference type="Gene3D" id="2.60.40.10">
    <property type="entry name" value="Immunoglobulins"/>
    <property type="match status" value="2"/>
</dbReference>
<sequence>MKKITLLIGLMLCAVTVGYAQATLYSFQQSNGTYVPITGGTVINSSTDGTPNLDSYTSPQQTFPAPFLFAGTSYDNFYVTSNGQVGLGTSSPSTTNYTVLSSSTGGNVFLAPFSADLEEGANGLAEIRTEMVGDEMVIQWTNFRRYARAESFNMQVRLNTVTGNIQFVYDGTPPYAASSSYQPQVGIKSAIGSALALTVAAGTSWDTPTLVTGSDVSSSSKAVFNGADGFTSGLTYTWLPPAPCAGTPLAGTVNGDTMRYVCNGSTPSAISVSDASPLVPGISYQWQESLNGTDWTDVTDGSGADTASFTPAEFDGTSIQYRMSVTCSGSAETVFTDAVTIDNQIAPTTQVSDVEVTNVGVTSLTINWTNGNGGRRYVLLSTVLVTDPTSANGVAAFDDNNEYNGAGEQLVYDGTSTSVTVSGLSCNTTYYIKVYEYNRCGSDPYDVYFNTDASTNDATVTTGPATAVALPVENDFDGFTGANLSTVIDGWYEASVDTDDGDVPVAANPAGTSSTWRSATILGGNTTARINLYTDNRNEWIISPKIVLTEDSRLNFQAAITNYNSSSADPNGMQDTDDEVNVLISTDECGQTWTSLYTFDATTTTDLSNTLTDFEILLNAYTGQTIQIAFQATDGPDDDSPDYDFHIGNIVIEEVPLCDVPTVSTTVANITKNSASISWQAPAVGVPTGYEYVVSDTNTTPAGAGTATTDLSADVSGLTPSTDYYIFVRTNCGGSFSDWTEAVTFATLCDYPEIVTTTPATICGQGTVNLLATADGGTISWYADMMGGDVLATGESFTSEEINETTTYYVVAEEVGAPTSGGARASTTSTSNTSASNYGLVFDAFSSFTLNSVDIYLTSSSAGTLELELQNSDGDELLSASVAVPAGNSSNPVVFTVNLGWDIPAGEDLRIVAVSGPSMVRELALGGYPYAVGTVASVTDGYVSGIINTTYYYFYNWNYNGICAGPRVPVVATVTDAPEITVSDDDSICPGESSELTVTSANTDYTYNWMPGNLDGAIQTVTPTVTTTYTVTATDAVSGCVTEAEVTVTVNPLPSAIVIDSPATACVDTVLPLEITGGTLGGVATVGDGTNTTDDTEELTAFSNRRETYKSQTIYTAADLEAVGLGAGTIIAIGYDIIEIGDSATNDDYTVKMGTTILDEFPDDNYLDETGFTTVFNPATYTHAVGVNTVTFDTPFEWDGTSNIVISVSHSGDDDLYNAETYYTDLGNNTTIYNYDDLDATDGIVSTKRLNVTFSISGSTDVTWLPIDNLYTDEDATVAYTEGTPATMVYFKSADIATTTYTVTATSEAGCAVSNTVEVTVTETAAPTVDAATVTLCNAGTVADLMATGDNIQWYDAATDGNLLTAETALVDGTSYYASQTIDGCESTDRTEVAVTINVTAAPTVDAATVTLCNAGIVAELMATGDNIQWYDAATDGNLLTAETALVDGTSYYASQTIDGCESTDRTEVAVTINVTAAPTVDAATVTLCNAGTVADLMATGDNIQWYDAATDGNLLTAETALVDGTSYYASQTIDGCESTDRTEVAVTINVTAAPTVDAATVTLCNAGTVADLMATGDNIQWYDAATDGNLLTAETALVDGTSYYASQTIDGCESTDRTEVAVTINVTAAPTGDANQSITENSPANATIEDIVVTGDNVIWYATEADAIVGENPLPITTGITNGTTYYATQTLNGCESDAVLAVTMEVILSSNDFNRNKFSFYPNPVKDVLTVSYNSEITSVAVFNLLGQQVMAEQPNTSEVKLDMTSLSDGTYLVTITAGNIVETIKIVKKQ</sequence>
<accession>A0ABX8VB61</accession>
<dbReference type="InterPro" id="IPR044023">
    <property type="entry name" value="Ig_7"/>
</dbReference>
<feature type="chain" id="PRO_5047388625" evidence="2">
    <location>
        <begin position="23"/>
        <end position="1793"/>
    </location>
</feature>
<keyword evidence="1 2" id="KW-0732">Signal</keyword>
<dbReference type="RefSeq" id="WP_220640395.1">
    <property type="nucleotide sequence ID" value="NZ_CP080429.1"/>
</dbReference>
<reference evidence="4 5" key="1">
    <citation type="submission" date="2021-07" db="EMBL/GenBank/DDBJ databases">
        <title>Flavobacterium WSW3-B6 sp.nov, isolated from seaweed.</title>
        <authorList>
            <person name="Muhammad N."/>
            <person name="Ho H."/>
            <person name="Lee Y.-J."/>
            <person name="Nguyen T."/>
            <person name="Ho J."/>
            <person name="Kim S.-G."/>
        </authorList>
    </citation>
    <scope>NUCLEOTIDE SEQUENCE [LARGE SCALE GENOMIC DNA]</scope>
    <source>
        <strain evidence="4 5">WSW3-B6</strain>
    </source>
</reference>
<dbReference type="InterPro" id="IPR003961">
    <property type="entry name" value="FN3_dom"/>
</dbReference>
<dbReference type="InterPro" id="IPR013783">
    <property type="entry name" value="Ig-like_fold"/>
</dbReference>